<sequence length="74" mass="8372">MNICASQLDNRSSSYDRYIGSCSAENLPGWLRLAEMGLFWGKICPGYLRLAGMMLRLAKDTVHRVKNVDCLLTF</sequence>
<accession>A0A392MBB1</accession>
<gene>
    <name evidence="1" type="ORF">A2U01_0005561</name>
</gene>
<dbReference type="Proteomes" id="UP000265520">
    <property type="component" value="Unassembled WGS sequence"/>
</dbReference>
<keyword evidence="2" id="KW-1185">Reference proteome</keyword>
<dbReference type="AlphaFoldDB" id="A0A392MBB1"/>
<evidence type="ECO:0000313" key="2">
    <source>
        <dbReference type="Proteomes" id="UP000265520"/>
    </source>
</evidence>
<reference evidence="1 2" key="1">
    <citation type="journal article" date="2018" name="Front. Plant Sci.">
        <title>Red Clover (Trifolium pratense) and Zigzag Clover (T. medium) - A Picture of Genomic Similarities and Differences.</title>
        <authorList>
            <person name="Dluhosova J."/>
            <person name="Istvanek J."/>
            <person name="Nedelnik J."/>
            <person name="Repkova J."/>
        </authorList>
    </citation>
    <scope>NUCLEOTIDE SEQUENCE [LARGE SCALE GENOMIC DNA]</scope>
    <source>
        <strain evidence="2">cv. 10/8</strain>
        <tissue evidence="1">Leaf</tissue>
    </source>
</reference>
<evidence type="ECO:0000313" key="1">
    <source>
        <dbReference type="EMBL" id="MCH84726.1"/>
    </source>
</evidence>
<proteinExistence type="predicted"/>
<dbReference type="EMBL" id="LXQA010007274">
    <property type="protein sequence ID" value="MCH84726.1"/>
    <property type="molecule type" value="Genomic_DNA"/>
</dbReference>
<name>A0A392MBB1_9FABA</name>
<organism evidence="1 2">
    <name type="scientific">Trifolium medium</name>
    <dbReference type="NCBI Taxonomy" id="97028"/>
    <lineage>
        <taxon>Eukaryota</taxon>
        <taxon>Viridiplantae</taxon>
        <taxon>Streptophyta</taxon>
        <taxon>Embryophyta</taxon>
        <taxon>Tracheophyta</taxon>
        <taxon>Spermatophyta</taxon>
        <taxon>Magnoliopsida</taxon>
        <taxon>eudicotyledons</taxon>
        <taxon>Gunneridae</taxon>
        <taxon>Pentapetalae</taxon>
        <taxon>rosids</taxon>
        <taxon>fabids</taxon>
        <taxon>Fabales</taxon>
        <taxon>Fabaceae</taxon>
        <taxon>Papilionoideae</taxon>
        <taxon>50 kb inversion clade</taxon>
        <taxon>NPAAA clade</taxon>
        <taxon>Hologalegina</taxon>
        <taxon>IRL clade</taxon>
        <taxon>Trifolieae</taxon>
        <taxon>Trifolium</taxon>
    </lineage>
</organism>
<protein>
    <submittedName>
        <fullName evidence="1">Uncharacterized protein</fullName>
    </submittedName>
</protein>
<comment type="caution">
    <text evidence="1">The sequence shown here is derived from an EMBL/GenBank/DDBJ whole genome shotgun (WGS) entry which is preliminary data.</text>
</comment>